<dbReference type="GO" id="GO:0006313">
    <property type="term" value="P:DNA transposition"/>
    <property type="evidence" value="ECO:0007669"/>
    <property type="project" value="InterPro"/>
</dbReference>
<sequence>MFFIILIRPKSSDMKKQNNLTRKSIRLKGYDYASIGWYFITINAIDHKHIFGEIKDKVMYPSKLGVTLDKEWKKTGEIRKNIKLHEYVVMPNHFHAIVEICYSLNKNNIPGKFVSPKQTLPAIIRSYKSSVTRSSNELKLEKKNQVWHGRFHDRIIRDERELMNVKNYILNNVRDWKY</sequence>
<dbReference type="GO" id="GO:0004803">
    <property type="term" value="F:transposase activity"/>
    <property type="evidence" value="ECO:0007669"/>
    <property type="project" value="InterPro"/>
</dbReference>
<accession>A0A3E1EUN3</accession>
<evidence type="ECO:0000313" key="3">
    <source>
        <dbReference type="Proteomes" id="UP000257127"/>
    </source>
</evidence>
<keyword evidence="3" id="KW-1185">Reference proteome</keyword>
<dbReference type="SMART" id="SM01321">
    <property type="entry name" value="Y1_Tnp"/>
    <property type="match status" value="1"/>
</dbReference>
<dbReference type="Gene3D" id="3.30.70.1290">
    <property type="entry name" value="Transposase IS200-like"/>
    <property type="match status" value="1"/>
</dbReference>
<gene>
    <name evidence="2" type="ORF">DXU93_13790</name>
</gene>
<organism evidence="2 3">
    <name type="scientific">Brumimicrobium aurantiacum</name>
    <dbReference type="NCBI Taxonomy" id="1737063"/>
    <lineage>
        <taxon>Bacteria</taxon>
        <taxon>Pseudomonadati</taxon>
        <taxon>Bacteroidota</taxon>
        <taxon>Flavobacteriia</taxon>
        <taxon>Flavobacteriales</taxon>
        <taxon>Crocinitomicaceae</taxon>
        <taxon>Brumimicrobium</taxon>
    </lineage>
</organism>
<dbReference type="GO" id="GO:0043565">
    <property type="term" value="F:sequence-specific DNA binding"/>
    <property type="evidence" value="ECO:0007669"/>
    <property type="project" value="TreeGrafter"/>
</dbReference>
<dbReference type="PANTHER" id="PTHR36966">
    <property type="entry name" value="REP-ASSOCIATED TYROSINE TRANSPOSASE"/>
    <property type="match status" value="1"/>
</dbReference>
<evidence type="ECO:0000259" key="1">
    <source>
        <dbReference type="SMART" id="SM01321"/>
    </source>
</evidence>
<dbReference type="EMBL" id="QURB01000010">
    <property type="protein sequence ID" value="RFC53271.1"/>
    <property type="molecule type" value="Genomic_DNA"/>
</dbReference>
<reference evidence="2 3" key="1">
    <citation type="submission" date="2018-08" db="EMBL/GenBank/DDBJ databases">
        <title>The draft genome squence of Brumimicrobium sp. N62.</title>
        <authorList>
            <person name="Du Z.-J."/>
            <person name="Luo H.-R."/>
        </authorList>
    </citation>
    <scope>NUCLEOTIDE SEQUENCE [LARGE SCALE GENOMIC DNA]</scope>
    <source>
        <strain evidence="2 3">N62</strain>
    </source>
</reference>
<comment type="caution">
    <text evidence="2">The sequence shown here is derived from an EMBL/GenBank/DDBJ whole genome shotgun (WGS) entry which is preliminary data.</text>
</comment>
<dbReference type="InterPro" id="IPR002686">
    <property type="entry name" value="Transposase_17"/>
</dbReference>
<dbReference type="InterPro" id="IPR036515">
    <property type="entry name" value="Transposase_17_sf"/>
</dbReference>
<dbReference type="Proteomes" id="UP000257127">
    <property type="component" value="Unassembled WGS sequence"/>
</dbReference>
<dbReference type="InterPro" id="IPR052715">
    <property type="entry name" value="RAYT_transposase"/>
</dbReference>
<dbReference type="AlphaFoldDB" id="A0A3E1EUN3"/>
<dbReference type="PANTHER" id="PTHR36966:SF1">
    <property type="entry name" value="REP-ASSOCIATED TYROSINE TRANSPOSASE"/>
    <property type="match status" value="1"/>
</dbReference>
<dbReference type="SUPFAM" id="SSF143422">
    <property type="entry name" value="Transposase IS200-like"/>
    <property type="match status" value="1"/>
</dbReference>
<feature type="domain" description="Transposase IS200-like" evidence="1">
    <location>
        <begin position="33"/>
        <end position="172"/>
    </location>
</feature>
<evidence type="ECO:0000313" key="2">
    <source>
        <dbReference type="EMBL" id="RFC53271.1"/>
    </source>
</evidence>
<name>A0A3E1EUN3_9FLAO</name>
<proteinExistence type="predicted"/>
<protein>
    <recommendedName>
        <fullName evidence="1">Transposase IS200-like domain-containing protein</fullName>
    </recommendedName>
</protein>